<organism evidence="1 2">
    <name type="scientific">Mauremys mutica</name>
    <name type="common">yellowpond turtle</name>
    <dbReference type="NCBI Taxonomy" id="74926"/>
    <lineage>
        <taxon>Eukaryota</taxon>
        <taxon>Metazoa</taxon>
        <taxon>Chordata</taxon>
        <taxon>Craniata</taxon>
        <taxon>Vertebrata</taxon>
        <taxon>Euteleostomi</taxon>
        <taxon>Archelosauria</taxon>
        <taxon>Testudinata</taxon>
        <taxon>Testudines</taxon>
        <taxon>Cryptodira</taxon>
        <taxon>Durocryptodira</taxon>
        <taxon>Testudinoidea</taxon>
        <taxon>Geoemydidae</taxon>
        <taxon>Geoemydinae</taxon>
        <taxon>Mauremys</taxon>
    </lineage>
</organism>
<comment type="caution">
    <text evidence="1">The sequence shown here is derived from an EMBL/GenBank/DDBJ whole genome shotgun (WGS) entry which is preliminary data.</text>
</comment>
<dbReference type="Proteomes" id="UP000827986">
    <property type="component" value="Unassembled WGS sequence"/>
</dbReference>
<sequence>MSKSKFTERFVIPQTRKASKYITVYREIAENYFYIGDSPDQEQNNSEEDKFVIYNEMVLYIAALLKQDTAGLQCVDYPLLADNSLRTITSWQSLEQLLLLQRSG</sequence>
<evidence type="ECO:0000313" key="2">
    <source>
        <dbReference type="Proteomes" id="UP000827986"/>
    </source>
</evidence>
<dbReference type="AlphaFoldDB" id="A0A9D3WUF0"/>
<gene>
    <name evidence="1" type="ORF">KIL84_002714</name>
</gene>
<protein>
    <submittedName>
        <fullName evidence="1">Uncharacterized protein</fullName>
    </submittedName>
</protein>
<evidence type="ECO:0000313" key="1">
    <source>
        <dbReference type="EMBL" id="KAH1167231.1"/>
    </source>
</evidence>
<keyword evidence="2" id="KW-1185">Reference proteome</keyword>
<name>A0A9D3WUF0_9SAUR</name>
<proteinExistence type="predicted"/>
<reference evidence="1" key="1">
    <citation type="submission" date="2021-09" db="EMBL/GenBank/DDBJ databases">
        <title>The genome of Mauremys mutica provides insights into the evolution of semi-aquatic lifestyle.</title>
        <authorList>
            <person name="Gong S."/>
            <person name="Gao Y."/>
        </authorList>
    </citation>
    <scope>NUCLEOTIDE SEQUENCE</scope>
    <source>
        <strain evidence="1">MM-2020</strain>
        <tissue evidence="1">Muscle</tissue>
    </source>
</reference>
<dbReference type="EMBL" id="JAHDVG010000486">
    <property type="protein sequence ID" value="KAH1167231.1"/>
    <property type="molecule type" value="Genomic_DNA"/>
</dbReference>
<accession>A0A9D3WUF0</accession>